<dbReference type="Pfam" id="PF13458">
    <property type="entry name" value="Peripla_BP_6"/>
    <property type="match status" value="1"/>
</dbReference>
<dbReference type="PROSITE" id="PS51257">
    <property type="entry name" value="PROKAR_LIPOPROTEIN"/>
    <property type="match status" value="1"/>
</dbReference>
<protein>
    <submittedName>
        <fullName evidence="7">Amino acid/amide ABC transporter substrate-binding protein, HAAT family</fullName>
    </submittedName>
</protein>
<dbReference type="EMBL" id="FRAP01000002">
    <property type="protein sequence ID" value="SHK02678.1"/>
    <property type="molecule type" value="Genomic_DNA"/>
</dbReference>
<evidence type="ECO:0000256" key="1">
    <source>
        <dbReference type="ARBA" id="ARBA00010062"/>
    </source>
</evidence>
<evidence type="ECO:0000313" key="7">
    <source>
        <dbReference type="EMBL" id="SHK02678.1"/>
    </source>
</evidence>
<comment type="similarity">
    <text evidence="1">Belongs to the leucine-binding protein family.</text>
</comment>
<keyword evidence="2" id="KW-0813">Transport</keyword>
<dbReference type="AlphaFoldDB" id="A0A1M6P420"/>
<evidence type="ECO:0000256" key="2">
    <source>
        <dbReference type="ARBA" id="ARBA00022448"/>
    </source>
</evidence>
<evidence type="ECO:0000256" key="4">
    <source>
        <dbReference type="ARBA" id="ARBA00022970"/>
    </source>
</evidence>
<organism evidence="7 8">
    <name type="scientific">Pseudonocardia thermophila</name>
    <dbReference type="NCBI Taxonomy" id="1848"/>
    <lineage>
        <taxon>Bacteria</taxon>
        <taxon>Bacillati</taxon>
        <taxon>Actinomycetota</taxon>
        <taxon>Actinomycetes</taxon>
        <taxon>Pseudonocardiales</taxon>
        <taxon>Pseudonocardiaceae</taxon>
        <taxon>Pseudonocardia</taxon>
    </lineage>
</organism>
<dbReference type="Gene3D" id="3.40.50.2300">
    <property type="match status" value="2"/>
</dbReference>
<dbReference type="STRING" id="1848.SAMN05443637_10236"/>
<dbReference type="RefSeq" id="WP_073455198.1">
    <property type="nucleotide sequence ID" value="NZ_FRAP01000002.1"/>
</dbReference>
<dbReference type="InterPro" id="IPR028082">
    <property type="entry name" value="Peripla_BP_I"/>
</dbReference>
<dbReference type="InterPro" id="IPR028081">
    <property type="entry name" value="Leu-bd"/>
</dbReference>
<dbReference type="PANTHER" id="PTHR30483:SF6">
    <property type="entry name" value="PERIPLASMIC BINDING PROTEIN OF ABC TRANSPORTER FOR NATURAL AMINO ACIDS"/>
    <property type="match status" value="1"/>
</dbReference>
<evidence type="ECO:0000313" key="8">
    <source>
        <dbReference type="Proteomes" id="UP000184363"/>
    </source>
</evidence>
<keyword evidence="8" id="KW-1185">Reference proteome</keyword>
<gene>
    <name evidence="7" type="ORF">SAMN05443637_10236</name>
</gene>
<dbReference type="Proteomes" id="UP000184363">
    <property type="component" value="Unassembled WGS sequence"/>
</dbReference>
<accession>A0A1M6P420</accession>
<dbReference type="PRINTS" id="PR00337">
    <property type="entry name" value="LEUILEVALBP"/>
</dbReference>
<evidence type="ECO:0000256" key="3">
    <source>
        <dbReference type="ARBA" id="ARBA00022729"/>
    </source>
</evidence>
<dbReference type="GO" id="GO:0006865">
    <property type="term" value="P:amino acid transport"/>
    <property type="evidence" value="ECO:0007669"/>
    <property type="project" value="UniProtKB-KW"/>
</dbReference>
<dbReference type="InterPro" id="IPR000709">
    <property type="entry name" value="Leu_Ile_Val-bd"/>
</dbReference>
<dbReference type="PANTHER" id="PTHR30483">
    <property type="entry name" value="LEUCINE-SPECIFIC-BINDING PROTEIN"/>
    <property type="match status" value="1"/>
</dbReference>
<dbReference type="SUPFAM" id="SSF53822">
    <property type="entry name" value="Periplasmic binding protein-like I"/>
    <property type="match status" value="1"/>
</dbReference>
<feature type="domain" description="Leucine-binding protein" evidence="6">
    <location>
        <begin position="45"/>
        <end position="361"/>
    </location>
</feature>
<sequence length="405" mass="40693">MARRSPLGTTVTAALAALAVLGLSACGGGEPSGESTDAGTHRVMAIGPFTASAALPTPFPEIATGAQAAAKAVNDAGGVAGSRIEVLSCDTKGDPNEATQCAQKAVEEGVVAVVGAFDFKGDYIAVLERAGIPVLAPFTQSVELTSPVAYNVNGGSATLLAGEISQLAGRGGRKLYFVAPESAAEGGALAALWEPVLPHFPGLEVSLITVPPDATDLSAVAAKATSGDGFGIALQAAQLVPFMTAVDPASPGARLIGSDANSVDASVISSLGDRIEGILAPAGYLPATTKGNTAVDAFIAAMDAVDPKAPKNDFAVAGYLGVQLFAKAAAGATEVTPESLRKALDSGTEFDLGLVPPIRFDQPSSAVPGVTRLFNTAVVHTRLQGGQFVPIEARFVDAYTGRPVG</sequence>
<name>A0A1M6P420_PSETH</name>
<proteinExistence type="inferred from homology"/>
<dbReference type="OrthoDB" id="3205678at2"/>
<dbReference type="InterPro" id="IPR051010">
    <property type="entry name" value="BCAA_transport"/>
</dbReference>
<keyword evidence="3 5" id="KW-0732">Signal</keyword>
<evidence type="ECO:0000256" key="5">
    <source>
        <dbReference type="SAM" id="SignalP"/>
    </source>
</evidence>
<keyword evidence="4" id="KW-0029">Amino-acid transport</keyword>
<feature type="chain" id="PRO_5012432309" evidence="5">
    <location>
        <begin position="26"/>
        <end position="405"/>
    </location>
</feature>
<evidence type="ECO:0000259" key="6">
    <source>
        <dbReference type="Pfam" id="PF13458"/>
    </source>
</evidence>
<reference evidence="7 8" key="1">
    <citation type="submission" date="2016-11" db="EMBL/GenBank/DDBJ databases">
        <authorList>
            <person name="Jaros S."/>
            <person name="Januszkiewicz K."/>
            <person name="Wedrychowicz H."/>
        </authorList>
    </citation>
    <scope>NUCLEOTIDE SEQUENCE [LARGE SCALE GENOMIC DNA]</scope>
    <source>
        <strain evidence="7 8">DSM 43832</strain>
    </source>
</reference>
<feature type="signal peptide" evidence="5">
    <location>
        <begin position="1"/>
        <end position="25"/>
    </location>
</feature>